<protein>
    <submittedName>
        <fullName evidence="1">Uncharacterized protein</fullName>
    </submittedName>
</protein>
<gene>
    <name evidence="1" type="ORF">CTI12_AA452190</name>
</gene>
<sequence length="123" mass="13989">MVLLDHRPFMIPSCHFVPRIFVSDNPKLSGGFLSACQLYDNDYSYNRVGTSGEGPSQFFTLWFEIPEVFALARGRVTPLSAVAQFVFLPWVLSLPLWFWGCGNGDDCCSDELLHNYPTTTWMQ</sequence>
<reference evidence="1 2" key="1">
    <citation type="journal article" date="2018" name="Mol. Plant">
        <title>The genome of Artemisia annua provides insight into the evolution of Asteraceae family and artemisinin biosynthesis.</title>
        <authorList>
            <person name="Shen Q."/>
            <person name="Zhang L."/>
            <person name="Liao Z."/>
            <person name="Wang S."/>
            <person name="Yan T."/>
            <person name="Shi P."/>
            <person name="Liu M."/>
            <person name="Fu X."/>
            <person name="Pan Q."/>
            <person name="Wang Y."/>
            <person name="Lv Z."/>
            <person name="Lu X."/>
            <person name="Zhang F."/>
            <person name="Jiang W."/>
            <person name="Ma Y."/>
            <person name="Chen M."/>
            <person name="Hao X."/>
            <person name="Li L."/>
            <person name="Tang Y."/>
            <person name="Lv G."/>
            <person name="Zhou Y."/>
            <person name="Sun X."/>
            <person name="Brodelius P.E."/>
            <person name="Rose J.K.C."/>
            <person name="Tang K."/>
        </authorList>
    </citation>
    <scope>NUCLEOTIDE SEQUENCE [LARGE SCALE GENOMIC DNA]</scope>
    <source>
        <strain evidence="2">cv. Huhao1</strain>
        <tissue evidence="1">Leaf</tissue>
    </source>
</reference>
<accession>A0A2U1LUW8</accession>
<proteinExistence type="predicted"/>
<name>A0A2U1LUW8_ARTAN</name>
<keyword evidence="2" id="KW-1185">Reference proteome</keyword>
<evidence type="ECO:0000313" key="1">
    <source>
        <dbReference type="EMBL" id="PWA52788.1"/>
    </source>
</evidence>
<dbReference type="EMBL" id="PKPP01007649">
    <property type="protein sequence ID" value="PWA52788.1"/>
    <property type="molecule type" value="Genomic_DNA"/>
</dbReference>
<dbReference type="AlphaFoldDB" id="A0A2U1LUW8"/>
<evidence type="ECO:0000313" key="2">
    <source>
        <dbReference type="Proteomes" id="UP000245207"/>
    </source>
</evidence>
<dbReference type="Proteomes" id="UP000245207">
    <property type="component" value="Unassembled WGS sequence"/>
</dbReference>
<organism evidence="1 2">
    <name type="scientific">Artemisia annua</name>
    <name type="common">Sweet wormwood</name>
    <dbReference type="NCBI Taxonomy" id="35608"/>
    <lineage>
        <taxon>Eukaryota</taxon>
        <taxon>Viridiplantae</taxon>
        <taxon>Streptophyta</taxon>
        <taxon>Embryophyta</taxon>
        <taxon>Tracheophyta</taxon>
        <taxon>Spermatophyta</taxon>
        <taxon>Magnoliopsida</taxon>
        <taxon>eudicotyledons</taxon>
        <taxon>Gunneridae</taxon>
        <taxon>Pentapetalae</taxon>
        <taxon>asterids</taxon>
        <taxon>campanulids</taxon>
        <taxon>Asterales</taxon>
        <taxon>Asteraceae</taxon>
        <taxon>Asteroideae</taxon>
        <taxon>Anthemideae</taxon>
        <taxon>Artemisiinae</taxon>
        <taxon>Artemisia</taxon>
    </lineage>
</organism>
<comment type="caution">
    <text evidence="1">The sequence shown here is derived from an EMBL/GenBank/DDBJ whole genome shotgun (WGS) entry which is preliminary data.</text>
</comment>